<proteinExistence type="inferred from homology"/>
<keyword evidence="3 5" id="KW-0175">Coiled coil</keyword>
<feature type="coiled-coil region" evidence="5">
    <location>
        <begin position="205"/>
        <end position="232"/>
    </location>
</feature>
<protein>
    <submittedName>
        <fullName evidence="7">DNA recombination protein RmuC</fullName>
    </submittedName>
</protein>
<dbReference type="Pfam" id="PF02646">
    <property type="entry name" value="RmuC"/>
    <property type="match status" value="1"/>
</dbReference>
<dbReference type="GO" id="GO:0006310">
    <property type="term" value="P:DNA recombination"/>
    <property type="evidence" value="ECO:0007669"/>
    <property type="project" value="UniProtKB-KW"/>
</dbReference>
<dbReference type="STRING" id="415747.SAMN03097708_00296"/>
<evidence type="ECO:0000313" key="7">
    <source>
        <dbReference type="EMBL" id="SCZ49927.1"/>
    </source>
</evidence>
<comment type="similarity">
    <text evidence="2">Belongs to the RmuC family.</text>
</comment>
<dbReference type="OrthoDB" id="9765111at2"/>
<sequence>MEVLYPALALLIGAGLAAAITHLLTKSRLHDAVTAAENRGRAEIVHLERLLSEREQTLSRVEQETGELREQKARLAEEKARLSEKAEQSSGLKEELEQLRQNHQAETRELNQALAKAGSTISTLNTRLEEQEKANAERFKQLEEAKSKMAAEFENLANRILDEKSRKFTDQNQTQLGTLLKPMREQLDGFRKKVEEIHVADVKERSSLGEQLNQLRELNQRINQEAINLTRALKGDKKAQGNWGELILERVLEQSGLRKGTEYETQGAFRNDEGKLLKPDVVIHLPEGKDVVVDSKVSLLAYNHYVNAEDDEARGLALREHVQAVRQHIDQLSGKDYGALNGLRSLDFVLMFMPIEPAFVAAFQADEKLFADAFERRIVVVTPTTLLATLRTIENIWRYERRNEHARDIADRAGAVYDKLRGFVEDLEKLGNQLDTVHGTYEGVMNKLTRGRGNLISQSQKFLELGVKVKKELPKTILEQSDIGPEENRSQETDQAEPKEIPAVLAGSETK</sequence>
<evidence type="ECO:0000256" key="3">
    <source>
        <dbReference type="ARBA" id="ARBA00023054"/>
    </source>
</evidence>
<keyword evidence="8" id="KW-1185">Reference proteome</keyword>
<evidence type="ECO:0000256" key="5">
    <source>
        <dbReference type="SAM" id="Coils"/>
    </source>
</evidence>
<evidence type="ECO:0000256" key="6">
    <source>
        <dbReference type="SAM" id="MobiDB-lite"/>
    </source>
</evidence>
<reference evidence="7 8" key="1">
    <citation type="submission" date="2016-10" db="EMBL/GenBank/DDBJ databases">
        <authorList>
            <person name="de Groot N.N."/>
        </authorList>
    </citation>
    <scope>NUCLEOTIDE SEQUENCE [LARGE SCALE GENOMIC DNA]</scope>
    <source>
        <strain evidence="7 8">HLD2</strain>
    </source>
</reference>
<dbReference type="EMBL" id="FMWD01000001">
    <property type="protein sequence ID" value="SCZ49927.1"/>
    <property type="molecule type" value="Genomic_DNA"/>
</dbReference>
<feature type="compositionally biased region" description="Basic and acidic residues" evidence="6">
    <location>
        <begin position="486"/>
        <end position="500"/>
    </location>
</feature>
<name>A0A1G5PK87_9GAMM</name>
<evidence type="ECO:0000256" key="2">
    <source>
        <dbReference type="ARBA" id="ARBA00009840"/>
    </source>
</evidence>
<dbReference type="InterPro" id="IPR003798">
    <property type="entry name" value="DNA_recombination_RmuC"/>
</dbReference>
<accession>A0A1G5PK87</accession>
<dbReference type="Proteomes" id="UP000199648">
    <property type="component" value="Unassembled WGS sequence"/>
</dbReference>
<organism evidence="7 8">
    <name type="scientific">Thiohalomonas denitrificans</name>
    <dbReference type="NCBI Taxonomy" id="415747"/>
    <lineage>
        <taxon>Bacteria</taxon>
        <taxon>Pseudomonadati</taxon>
        <taxon>Pseudomonadota</taxon>
        <taxon>Gammaproteobacteria</taxon>
        <taxon>Thiohalomonadales</taxon>
        <taxon>Thiohalomonadaceae</taxon>
        <taxon>Thiohalomonas</taxon>
    </lineage>
</organism>
<evidence type="ECO:0000313" key="8">
    <source>
        <dbReference type="Proteomes" id="UP000199648"/>
    </source>
</evidence>
<keyword evidence="4" id="KW-0233">DNA recombination</keyword>
<gene>
    <name evidence="7" type="ORF">SAMN03097708_00296</name>
</gene>
<feature type="region of interest" description="Disordered" evidence="6">
    <location>
        <begin position="80"/>
        <end position="105"/>
    </location>
</feature>
<comment type="function">
    <text evidence="1">Involved in DNA recombination.</text>
</comment>
<dbReference type="RefSeq" id="WP_092991856.1">
    <property type="nucleotide sequence ID" value="NZ_FMWD01000001.1"/>
</dbReference>
<evidence type="ECO:0000256" key="4">
    <source>
        <dbReference type="ARBA" id="ARBA00023172"/>
    </source>
</evidence>
<evidence type="ECO:0000256" key="1">
    <source>
        <dbReference type="ARBA" id="ARBA00003416"/>
    </source>
</evidence>
<dbReference type="AlphaFoldDB" id="A0A1G5PK87"/>
<dbReference type="PANTHER" id="PTHR30563">
    <property type="entry name" value="DNA RECOMBINATION PROTEIN RMUC"/>
    <property type="match status" value="1"/>
</dbReference>
<dbReference type="PANTHER" id="PTHR30563:SF0">
    <property type="entry name" value="DNA RECOMBINATION PROTEIN RMUC"/>
    <property type="match status" value="1"/>
</dbReference>
<feature type="region of interest" description="Disordered" evidence="6">
    <location>
        <begin position="478"/>
        <end position="511"/>
    </location>
</feature>